<reference evidence="1" key="2">
    <citation type="submission" date="2024-10" db="UniProtKB">
        <authorList>
            <consortium name="EnsemblProtists"/>
        </authorList>
    </citation>
    <scope>IDENTIFICATION</scope>
</reference>
<organism evidence="1 2">
    <name type="scientific">Emiliania huxleyi (strain CCMP1516)</name>
    <dbReference type="NCBI Taxonomy" id="280463"/>
    <lineage>
        <taxon>Eukaryota</taxon>
        <taxon>Haptista</taxon>
        <taxon>Haptophyta</taxon>
        <taxon>Prymnesiophyceae</taxon>
        <taxon>Isochrysidales</taxon>
        <taxon>Noelaerhabdaceae</taxon>
        <taxon>Emiliania</taxon>
    </lineage>
</organism>
<sequence length="245" mass="25579">MRRAWSAMAEAALPGRGGALSLTAPEGDEVAEADMLELTDFLGVITRGSSESASEVERAKATMMKSTFRRLNWIEPSALRSSIARASAMPGCQAYASARDTAEALRALATGRVISQRALADCLRSRRTAPAAGTGRQTKMHRLFDDAEFGLGVQLGIAERAGVALAAADGAEQSWGHFAANGSFAIVLPGCAATGARPLVAVLLVNLDQQGPSGEPAATEAYASDNAHVFRAVLRQLVAANVAQR</sequence>
<dbReference type="PaxDb" id="2903-EOD19307"/>
<dbReference type="SUPFAM" id="SSF56601">
    <property type="entry name" value="beta-lactamase/transpeptidase-like"/>
    <property type="match status" value="1"/>
</dbReference>
<dbReference type="AlphaFoldDB" id="A0A0D3J722"/>
<dbReference type="KEGG" id="ehx:EMIHUDRAFT_444911"/>
<dbReference type="InterPro" id="IPR012338">
    <property type="entry name" value="Beta-lactam/transpept-like"/>
</dbReference>
<evidence type="ECO:0000313" key="2">
    <source>
        <dbReference type="Proteomes" id="UP000013827"/>
    </source>
</evidence>
<keyword evidence="2" id="KW-1185">Reference proteome</keyword>
<reference evidence="2" key="1">
    <citation type="journal article" date="2013" name="Nature">
        <title>Pan genome of the phytoplankton Emiliania underpins its global distribution.</title>
        <authorList>
            <person name="Read B.A."/>
            <person name="Kegel J."/>
            <person name="Klute M.J."/>
            <person name="Kuo A."/>
            <person name="Lefebvre S.C."/>
            <person name="Maumus F."/>
            <person name="Mayer C."/>
            <person name="Miller J."/>
            <person name="Monier A."/>
            <person name="Salamov A."/>
            <person name="Young J."/>
            <person name="Aguilar M."/>
            <person name="Claverie J.M."/>
            <person name="Frickenhaus S."/>
            <person name="Gonzalez K."/>
            <person name="Herman E.K."/>
            <person name="Lin Y.C."/>
            <person name="Napier J."/>
            <person name="Ogata H."/>
            <person name="Sarno A.F."/>
            <person name="Shmutz J."/>
            <person name="Schroeder D."/>
            <person name="de Vargas C."/>
            <person name="Verret F."/>
            <person name="von Dassow P."/>
            <person name="Valentin K."/>
            <person name="Van de Peer Y."/>
            <person name="Wheeler G."/>
            <person name="Dacks J.B."/>
            <person name="Delwiche C.F."/>
            <person name="Dyhrman S.T."/>
            <person name="Glockner G."/>
            <person name="John U."/>
            <person name="Richards T."/>
            <person name="Worden A.Z."/>
            <person name="Zhang X."/>
            <person name="Grigoriev I.V."/>
            <person name="Allen A.E."/>
            <person name="Bidle K."/>
            <person name="Borodovsky M."/>
            <person name="Bowler C."/>
            <person name="Brownlee C."/>
            <person name="Cock J.M."/>
            <person name="Elias M."/>
            <person name="Gladyshev V.N."/>
            <person name="Groth M."/>
            <person name="Guda C."/>
            <person name="Hadaegh A."/>
            <person name="Iglesias-Rodriguez M.D."/>
            <person name="Jenkins J."/>
            <person name="Jones B.M."/>
            <person name="Lawson T."/>
            <person name="Leese F."/>
            <person name="Lindquist E."/>
            <person name="Lobanov A."/>
            <person name="Lomsadze A."/>
            <person name="Malik S.B."/>
            <person name="Marsh M.E."/>
            <person name="Mackinder L."/>
            <person name="Mock T."/>
            <person name="Mueller-Roeber B."/>
            <person name="Pagarete A."/>
            <person name="Parker M."/>
            <person name="Probert I."/>
            <person name="Quesneville H."/>
            <person name="Raines C."/>
            <person name="Rensing S.A."/>
            <person name="Riano-Pachon D.M."/>
            <person name="Richier S."/>
            <person name="Rokitta S."/>
            <person name="Shiraiwa Y."/>
            <person name="Soanes D.M."/>
            <person name="van der Giezen M."/>
            <person name="Wahlund T.M."/>
            <person name="Williams B."/>
            <person name="Wilson W."/>
            <person name="Wolfe G."/>
            <person name="Wurch L.L."/>
        </authorList>
    </citation>
    <scope>NUCLEOTIDE SEQUENCE</scope>
</reference>
<dbReference type="HOGENOM" id="CLU_1135273_0_0_1"/>
<dbReference type="RefSeq" id="XP_005771736.1">
    <property type="nucleotide sequence ID" value="XM_005771679.1"/>
</dbReference>
<protein>
    <submittedName>
        <fullName evidence="1">Uncharacterized protein</fullName>
    </submittedName>
</protein>
<dbReference type="GeneID" id="17264855"/>
<dbReference type="Gene3D" id="3.40.710.10">
    <property type="entry name" value="DD-peptidase/beta-lactamase superfamily"/>
    <property type="match status" value="1"/>
</dbReference>
<evidence type="ECO:0000313" key="1">
    <source>
        <dbReference type="EnsemblProtists" id="EOD19307"/>
    </source>
</evidence>
<accession>A0A0D3J722</accession>
<dbReference type="Proteomes" id="UP000013827">
    <property type="component" value="Unassembled WGS sequence"/>
</dbReference>
<proteinExistence type="predicted"/>
<name>A0A0D3J722_EMIH1</name>
<dbReference type="EnsemblProtists" id="EOD19307">
    <property type="protein sequence ID" value="EOD19307"/>
    <property type="gene ID" value="EMIHUDRAFT_444911"/>
</dbReference>